<evidence type="ECO:0000313" key="5">
    <source>
        <dbReference type="Proteomes" id="UP000577697"/>
    </source>
</evidence>
<reference evidence="3 5" key="2">
    <citation type="submission" date="2020-08" db="EMBL/GenBank/DDBJ databases">
        <title>Genomic Encyclopedia of Type Strains, Phase IV (KMG-IV): sequencing the most valuable type-strain genomes for metagenomic binning, comparative biology and taxonomic classification.</title>
        <authorList>
            <person name="Goeker M."/>
        </authorList>
    </citation>
    <scope>NUCLEOTIDE SEQUENCE [LARGE SCALE GENOMIC DNA]</scope>
    <source>
        <strain evidence="3 5">DSM 10368</strain>
    </source>
</reference>
<dbReference type="EMBL" id="CP015005">
    <property type="protein sequence ID" value="AMS42138.1"/>
    <property type="molecule type" value="Genomic_DNA"/>
</dbReference>
<accession>A0AAC8YPH7</accession>
<proteinExistence type="inferred from homology"/>
<dbReference type="PANTHER" id="PTHR46268:SF15">
    <property type="entry name" value="UNIVERSAL STRESS PROTEIN HP_0031"/>
    <property type="match status" value="1"/>
</dbReference>
<evidence type="ECO:0000313" key="3">
    <source>
        <dbReference type="EMBL" id="MBB3706621.1"/>
    </source>
</evidence>
<protein>
    <submittedName>
        <fullName evidence="3">Nucleotide-binding universal stress UspA family protein</fullName>
    </submittedName>
</protein>
<sequence length="269" mass="29288">MSYKSVLVNIDIDGPVIPIVAVAIDIARSHDARLIGLCGADAPLPMAGVMTAEAWQQMRDNIEKRFTKVRAEFERLTTGSVRTEWRQSLTNPTHAVVQAAQSADLIVMAASEGAATGDSYRHASPASVVLRAGRPVLVVRDKVEQFGAERIVVAWKETREARRAVADALPLLVAAKEVTVVTVTAEADQVIRDGLNNVVSFLAEHGIKATPRLIESPDEYLMLFNFIDRSGADLVVSGAYGHSRLREWAFGGVTRALLDEARLNRFLSS</sequence>
<dbReference type="Proteomes" id="UP000075755">
    <property type="component" value="Chromosome"/>
</dbReference>
<dbReference type="Proteomes" id="UP000577697">
    <property type="component" value="Unassembled WGS sequence"/>
</dbReference>
<dbReference type="Gene3D" id="3.40.50.12370">
    <property type="match status" value="1"/>
</dbReference>
<gene>
    <name evidence="2" type="ORF">AA2016_3216</name>
    <name evidence="3" type="ORF">FHS67_002947</name>
</gene>
<keyword evidence="5" id="KW-1185">Reference proteome</keyword>
<dbReference type="AlphaFoldDB" id="A0AAC8YPH7"/>
<comment type="similarity">
    <text evidence="1">Belongs to the universal stress protein A family.</text>
</comment>
<dbReference type="CDD" id="cd00293">
    <property type="entry name" value="USP-like"/>
    <property type="match status" value="1"/>
</dbReference>
<evidence type="ECO:0000313" key="2">
    <source>
        <dbReference type="EMBL" id="AMS42138.1"/>
    </source>
</evidence>
<reference evidence="2 4" key="1">
    <citation type="submission" date="2016-03" db="EMBL/GenBank/DDBJ databases">
        <title>Complete genome of Aminobacter aminovorans KCTC 2477.</title>
        <authorList>
            <person name="Kim K.M."/>
        </authorList>
    </citation>
    <scope>NUCLEOTIDE SEQUENCE [LARGE SCALE GENOMIC DNA]</scope>
    <source>
        <strain evidence="2 4">KCTC 2477</strain>
    </source>
</reference>
<dbReference type="EMBL" id="JACICB010000010">
    <property type="protein sequence ID" value="MBB3706621.1"/>
    <property type="molecule type" value="Genomic_DNA"/>
</dbReference>
<evidence type="ECO:0000313" key="4">
    <source>
        <dbReference type="Proteomes" id="UP000075755"/>
    </source>
</evidence>
<organism evidence="2 4">
    <name type="scientific">Aminobacter aminovorans</name>
    <name type="common">Chelatobacter heintzii</name>
    <dbReference type="NCBI Taxonomy" id="83263"/>
    <lineage>
        <taxon>Bacteria</taxon>
        <taxon>Pseudomonadati</taxon>
        <taxon>Pseudomonadota</taxon>
        <taxon>Alphaproteobacteria</taxon>
        <taxon>Hyphomicrobiales</taxon>
        <taxon>Phyllobacteriaceae</taxon>
        <taxon>Aminobacter</taxon>
    </lineage>
</organism>
<dbReference type="RefSeq" id="WP_067961404.1">
    <property type="nucleotide sequence ID" value="NZ_CP015005.1"/>
</dbReference>
<name>A0AAC8YPH7_AMIAI</name>
<evidence type="ECO:0000256" key="1">
    <source>
        <dbReference type="ARBA" id="ARBA00008791"/>
    </source>
</evidence>
<dbReference type="SUPFAM" id="SSF52402">
    <property type="entry name" value="Adenine nucleotide alpha hydrolases-like"/>
    <property type="match status" value="2"/>
</dbReference>
<dbReference type="KEGG" id="aak:AA2016_3216"/>
<dbReference type="PANTHER" id="PTHR46268">
    <property type="entry name" value="STRESS RESPONSE PROTEIN NHAX"/>
    <property type="match status" value="1"/>
</dbReference>